<reference evidence="7" key="1">
    <citation type="journal article" date="2019" name="Int. J. Syst. Evol. Microbiol.">
        <title>The Global Catalogue of Microorganisms (GCM) 10K type strain sequencing project: providing services to taxonomists for standard genome sequencing and annotation.</title>
        <authorList>
            <consortium name="The Broad Institute Genomics Platform"/>
            <consortium name="The Broad Institute Genome Sequencing Center for Infectious Disease"/>
            <person name="Wu L."/>
            <person name="Ma J."/>
        </authorList>
    </citation>
    <scope>NUCLEOTIDE SEQUENCE [LARGE SCALE GENOMIC DNA]</scope>
    <source>
        <strain evidence="7">KCTC 12847</strain>
    </source>
</reference>
<sequence>MTPEQRFARWVRVAIVMFVVLFAYFVVADAYMPVTPQARVLREVTRVAPEVGGQVIDVSVSNNQHVETGDVLFRIDPAPFRIAVEKAELAMEQARRDNAELDASLAEARAGLASARSDAEELRRERQRVERLIQGGSISRQRYDEVVAEARAADAAVEAAEAQVHSLEVQRGESGEDNLRLRQARNALDDARLDLERTTVRAEQAGWVSNLQLAKGDYVTAGSPVLAQVGDAMDIVADFREKSLRHVESEEPAWVALDALPGKIFAAHVISEDAGVLEGQVIADGNLADIPTTDRWVRDAQRLRIHLAFDEEPGFLLPTGARATVQLAPTDHRLAAWFARAQIGLMSWLHHVY</sequence>
<dbReference type="PANTHER" id="PTHR30386">
    <property type="entry name" value="MEMBRANE FUSION SUBUNIT OF EMRAB-TOLC MULTIDRUG EFFLUX PUMP"/>
    <property type="match status" value="1"/>
</dbReference>
<comment type="caution">
    <text evidence="6">The sequence shown here is derived from an EMBL/GenBank/DDBJ whole genome shotgun (WGS) entry which is preliminary data.</text>
</comment>
<accession>A0ABV7M2B9</accession>
<evidence type="ECO:0000256" key="3">
    <source>
        <dbReference type="SAM" id="Phobius"/>
    </source>
</evidence>
<feature type="domain" description="Multidrug resistance protein MdtA-like barrel-sandwich hybrid" evidence="5">
    <location>
        <begin position="45"/>
        <end position="224"/>
    </location>
</feature>
<dbReference type="SUPFAM" id="SSF111369">
    <property type="entry name" value="HlyD-like secretion proteins"/>
    <property type="match status" value="3"/>
</dbReference>
<keyword evidence="3" id="KW-1133">Transmembrane helix</keyword>
<proteinExistence type="inferred from homology"/>
<keyword evidence="2" id="KW-0175">Coiled coil</keyword>
<dbReference type="Proteomes" id="UP001595640">
    <property type="component" value="Unassembled WGS sequence"/>
</dbReference>
<keyword evidence="7" id="KW-1185">Reference proteome</keyword>
<organism evidence="6 7">
    <name type="scientific">Modicisalibacter luteus</name>
    <dbReference type="NCBI Taxonomy" id="453962"/>
    <lineage>
        <taxon>Bacteria</taxon>
        <taxon>Pseudomonadati</taxon>
        <taxon>Pseudomonadota</taxon>
        <taxon>Gammaproteobacteria</taxon>
        <taxon>Oceanospirillales</taxon>
        <taxon>Halomonadaceae</taxon>
        <taxon>Modicisalibacter</taxon>
    </lineage>
</organism>
<evidence type="ECO:0000256" key="2">
    <source>
        <dbReference type="SAM" id="Coils"/>
    </source>
</evidence>
<evidence type="ECO:0000259" key="5">
    <source>
        <dbReference type="Pfam" id="PF25917"/>
    </source>
</evidence>
<dbReference type="Gene3D" id="1.10.287.470">
    <property type="entry name" value="Helix hairpin bin"/>
    <property type="match status" value="2"/>
</dbReference>
<gene>
    <name evidence="6" type="ORF">ACFOEI_08160</name>
</gene>
<feature type="transmembrane region" description="Helical" evidence="3">
    <location>
        <begin position="7"/>
        <end position="27"/>
    </location>
</feature>
<dbReference type="Gene3D" id="2.40.30.170">
    <property type="match status" value="1"/>
</dbReference>
<dbReference type="InterPro" id="IPR050739">
    <property type="entry name" value="MFP"/>
</dbReference>
<dbReference type="InterPro" id="IPR058624">
    <property type="entry name" value="MdtA-like_HH"/>
</dbReference>
<keyword evidence="3" id="KW-0812">Transmembrane</keyword>
<feature type="domain" description="Multidrug resistance protein MdtA-like alpha-helical hairpin" evidence="4">
    <location>
        <begin position="105"/>
        <end position="166"/>
    </location>
</feature>
<dbReference type="Pfam" id="PF25876">
    <property type="entry name" value="HH_MFP_RND"/>
    <property type="match status" value="1"/>
</dbReference>
<keyword evidence="3" id="KW-0472">Membrane</keyword>
<comment type="similarity">
    <text evidence="1">Belongs to the membrane fusion protein (MFP) (TC 8.A.1) family.</text>
</comment>
<evidence type="ECO:0000256" key="1">
    <source>
        <dbReference type="ARBA" id="ARBA00009477"/>
    </source>
</evidence>
<protein>
    <submittedName>
        <fullName evidence="6">HlyD family secretion protein</fullName>
    </submittedName>
</protein>
<dbReference type="Pfam" id="PF25917">
    <property type="entry name" value="BSH_RND"/>
    <property type="match status" value="1"/>
</dbReference>
<dbReference type="InterPro" id="IPR058625">
    <property type="entry name" value="MdtA-like_BSH"/>
</dbReference>
<name>A0ABV7M2B9_9GAMM</name>
<feature type="coiled-coil region" evidence="2">
    <location>
        <begin position="82"/>
        <end position="201"/>
    </location>
</feature>
<evidence type="ECO:0000313" key="7">
    <source>
        <dbReference type="Proteomes" id="UP001595640"/>
    </source>
</evidence>
<dbReference type="EMBL" id="JBHRUH010000012">
    <property type="protein sequence ID" value="MFC3292044.1"/>
    <property type="molecule type" value="Genomic_DNA"/>
</dbReference>
<evidence type="ECO:0000259" key="4">
    <source>
        <dbReference type="Pfam" id="PF25876"/>
    </source>
</evidence>
<dbReference type="Gene3D" id="2.40.50.100">
    <property type="match status" value="1"/>
</dbReference>
<evidence type="ECO:0000313" key="6">
    <source>
        <dbReference type="EMBL" id="MFC3292044.1"/>
    </source>
</evidence>
<dbReference type="RefSeq" id="WP_019017494.1">
    <property type="nucleotide sequence ID" value="NZ_BMXD01000003.1"/>
</dbReference>